<keyword evidence="4" id="KW-1185">Reference proteome</keyword>
<dbReference type="NCBIfam" id="TIGR00079">
    <property type="entry name" value="pept_deformyl"/>
    <property type="match status" value="1"/>
</dbReference>
<evidence type="ECO:0000313" key="4">
    <source>
        <dbReference type="Proteomes" id="UP001056291"/>
    </source>
</evidence>
<dbReference type="PANTHER" id="PTHR10458:SF22">
    <property type="entry name" value="PEPTIDE DEFORMYLASE"/>
    <property type="match status" value="1"/>
</dbReference>
<keyword evidence="3" id="KW-0378">Hydrolase</keyword>
<proteinExistence type="inferred from homology"/>
<dbReference type="PIRSF" id="PIRSF004749">
    <property type="entry name" value="Pep_def"/>
    <property type="match status" value="1"/>
</dbReference>
<evidence type="ECO:0000256" key="2">
    <source>
        <dbReference type="HAMAP-Rule" id="MF_00163"/>
    </source>
</evidence>
<gene>
    <name evidence="3" type="primary">def</name>
    <name evidence="3" type="ORF">NBZ79_03100</name>
</gene>
<protein>
    <recommendedName>
        <fullName evidence="2">Peptide deformylase-like</fullName>
    </recommendedName>
    <alternativeName>
        <fullName evidence="2">Polypeptide deformylase-like</fullName>
    </alternativeName>
</protein>
<sequence length="174" mass="19441">MLNLPIILAPNPIFRQKASKVDSFDGALRQCIADMLETLYAHKGLGLAGNMVGVLKQIIVIDLQTDGKKDPLILINPHIVDASDETQIFTEASLSYPGIEAQVRRPKKIAVSYFDEMQTAQELTAEGFLATVIQHEMDYLDGRTYLDQLSRLKKDNLLRRYRKIRISVAPAGGE</sequence>
<dbReference type="SUPFAM" id="SSF56420">
    <property type="entry name" value="Peptide deformylase"/>
    <property type="match status" value="1"/>
</dbReference>
<dbReference type="PRINTS" id="PR01576">
    <property type="entry name" value="PDEFORMYLASE"/>
</dbReference>
<dbReference type="InterPro" id="IPR036821">
    <property type="entry name" value="Peptide_deformylase_sf"/>
</dbReference>
<accession>A0ABY4W882</accession>
<name>A0ABY4W882_9PROT</name>
<dbReference type="InterPro" id="IPR023635">
    <property type="entry name" value="Peptide_deformylase"/>
</dbReference>
<evidence type="ECO:0000313" key="3">
    <source>
        <dbReference type="EMBL" id="USG61960.1"/>
    </source>
</evidence>
<dbReference type="Proteomes" id="UP001056291">
    <property type="component" value="Chromosome"/>
</dbReference>
<reference evidence="3" key="1">
    <citation type="submission" date="2022-06" db="EMBL/GenBank/DDBJ databases">
        <title>Sneathiella actinostolidae sp. nov., isolated from a sea anemonein the Western Pacific Ocean.</title>
        <authorList>
            <person name="Wei M.J."/>
        </authorList>
    </citation>
    <scope>NUCLEOTIDE SEQUENCE</scope>
    <source>
        <strain evidence="3">PHK-P5</strain>
    </source>
</reference>
<comment type="similarity">
    <text evidence="1 2">Belongs to the polypeptide deformylase family.</text>
</comment>
<dbReference type="PANTHER" id="PTHR10458">
    <property type="entry name" value="PEPTIDE DEFORMYLASE"/>
    <property type="match status" value="1"/>
</dbReference>
<dbReference type="EMBL" id="CP098747">
    <property type="protein sequence ID" value="USG61960.1"/>
    <property type="molecule type" value="Genomic_DNA"/>
</dbReference>
<comment type="caution">
    <text evidence="2">Lacks conserved residue(s) required for the propagation of feature annotation.</text>
</comment>
<evidence type="ECO:0000256" key="1">
    <source>
        <dbReference type="ARBA" id="ARBA00010759"/>
    </source>
</evidence>
<dbReference type="CDD" id="cd00487">
    <property type="entry name" value="Pep_deformylase"/>
    <property type="match status" value="1"/>
</dbReference>
<feature type="active site" evidence="2">
    <location>
        <position position="136"/>
    </location>
</feature>
<dbReference type="HAMAP" id="MF_00163">
    <property type="entry name" value="Pep_deformylase"/>
    <property type="match status" value="1"/>
</dbReference>
<dbReference type="RefSeq" id="WP_251935426.1">
    <property type="nucleotide sequence ID" value="NZ_CP098747.1"/>
</dbReference>
<dbReference type="GO" id="GO:0042586">
    <property type="term" value="F:peptide deformylase activity"/>
    <property type="evidence" value="ECO:0007669"/>
    <property type="project" value="UniProtKB-EC"/>
</dbReference>
<dbReference type="Pfam" id="PF01327">
    <property type="entry name" value="Pep_deformylase"/>
    <property type="match status" value="1"/>
</dbReference>
<organism evidence="3 4">
    <name type="scientific">Sneathiella marina</name>
    <dbReference type="NCBI Taxonomy" id="2950108"/>
    <lineage>
        <taxon>Bacteria</taxon>
        <taxon>Pseudomonadati</taxon>
        <taxon>Pseudomonadota</taxon>
        <taxon>Alphaproteobacteria</taxon>
        <taxon>Sneathiellales</taxon>
        <taxon>Sneathiellaceae</taxon>
        <taxon>Sneathiella</taxon>
    </lineage>
</organism>
<dbReference type="Gene3D" id="3.90.45.10">
    <property type="entry name" value="Peptide deformylase"/>
    <property type="match status" value="1"/>
</dbReference>
<dbReference type="NCBIfam" id="NF001159">
    <property type="entry name" value="PRK00150.1-3"/>
    <property type="match status" value="1"/>
</dbReference>